<sequence>MTQRDSQHDIVMPTTGYRGGSPPFSLPPTDPKNATLAEIWDAIERYTKGRDVPVEHLLPYRIDEHQYQELERQLSEDDFCRAKLRRDYFPREHLFILRLRMPSRIHAHFISKVNQEISRQLRGVEGSSSKFVQEIEFEASTEVIPSDPAYGRNDPDGSFRHNGEPFPGLITEIAYSRQGKRFKALAHSYILGSDLRVRAMISFDIPYKTNKNKAATVSVWRPKALQDDEGEAWTVTSEVVVFRNDNGRPNLDPKAGLRAHLTEFASANFCQSLDLKETVFISCDTLCALLEDAESTDDVQRHMAASQPRPVLRKRAMSDTSEE</sequence>
<organism evidence="2 3">
    <name type="scientific">Exophiala spinifera</name>
    <dbReference type="NCBI Taxonomy" id="91928"/>
    <lineage>
        <taxon>Eukaryota</taxon>
        <taxon>Fungi</taxon>
        <taxon>Dikarya</taxon>
        <taxon>Ascomycota</taxon>
        <taxon>Pezizomycotina</taxon>
        <taxon>Eurotiomycetes</taxon>
        <taxon>Chaetothyriomycetidae</taxon>
        <taxon>Chaetothyriales</taxon>
        <taxon>Herpotrichiellaceae</taxon>
        <taxon>Exophiala</taxon>
    </lineage>
</organism>
<evidence type="ECO:0000313" key="3">
    <source>
        <dbReference type="Proteomes" id="UP000053328"/>
    </source>
</evidence>
<gene>
    <name evidence="2" type="ORF">PV08_06091</name>
</gene>
<keyword evidence="3" id="KW-1185">Reference proteome</keyword>
<dbReference type="GeneID" id="27333174"/>
<reference evidence="2 3" key="1">
    <citation type="submission" date="2015-01" db="EMBL/GenBank/DDBJ databases">
        <title>The Genome Sequence of Exophiala spinifera CBS89968.</title>
        <authorList>
            <consortium name="The Broad Institute Genomics Platform"/>
            <person name="Cuomo C."/>
            <person name="de Hoog S."/>
            <person name="Gorbushina A."/>
            <person name="Stielow B."/>
            <person name="Teixiera M."/>
            <person name="Abouelleil A."/>
            <person name="Chapman S.B."/>
            <person name="Priest M."/>
            <person name="Young S.K."/>
            <person name="Wortman J."/>
            <person name="Nusbaum C."/>
            <person name="Birren B."/>
        </authorList>
    </citation>
    <scope>NUCLEOTIDE SEQUENCE [LARGE SCALE GENOMIC DNA]</scope>
    <source>
        <strain evidence="2 3">CBS 89968</strain>
    </source>
</reference>
<dbReference type="RefSeq" id="XP_016236256.1">
    <property type="nucleotide sequence ID" value="XM_016380429.1"/>
</dbReference>
<dbReference type="OrthoDB" id="4363080at2759"/>
<accession>A0A0D2BBS1</accession>
<proteinExistence type="predicted"/>
<evidence type="ECO:0000313" key="2">
    <source>
        <dbReference type="EMBL" id="KIW16040.1"/>
    </source>
</evidence>
<dbReference type="STRING" id="91928.A0A0D2BBS1"/>
<feature type="region of interest" description="Disordered" evidence="1">
    <location>
        <begin position="300"/>
        <end position="323"/>
    </location>
</feature>
<dbReference type="VEuPathDB" id="FungiDB:PV08_06091"/>
<dbReference type="HOGENOM" id="CLU_044860_2_0_1"/>
<evidence type="ECO:0000256" key="1">
    <source>
        <dbReference type="SAM" id="MobiDB-lite"/>
    </source>
</evidence>
<protein>
    <submittedName>
        <fullName evidence="2">Uncharacterized protein</fullName>
    </submittedName>
</protein>
<dbReference type="EMBL" id="KN847495">
    <property type="protein sequence ID" value="KIW16040.1"/>
    <property type="molecule type" value="Genomic_DNA"/>
</dbReference>
<dbReference type="Proteomes" id="UP000053328">
    <property type="component" value="Unassembled WGS sequence"/>
</dbReference>
<name>A0A0D2BBS1_9EURO</name>
<dbReference type="AlphaFoldDB" id="A0A0D2BBS1"/>
<feature type="region of interest" description="Disordered" evidence="1">
    <location>
        <begin position="1"/>
        <end position="30"/>
    </location>
</feature>